<name>A0A167KVM2_9GAMM</name>
<dbReference type="EMBL" id="AUXX01000034">
    <property type="protein sequence ID" value="KZN63357.1"/>
    <property type="molecule type" value="Genomic_DNA"/>
</dbReference>
<protein>
    <submittedName>
        <fullName evidence="1">Uncharacterized protein</fullName>
    </submittedName>
</protein>
<organism evidence="1 2">
    <name type="scientific">Pseudoalteromonas luteoviolacea S4060-1</name>
    <dbReference type="NCBI Taxonomy" id="1365257"/>
    <lineage>
        <taxon>Bacteria</taxon>
        <taxon>Pseudomonadati</taxon>
        <taxon>Pseudomonadota</taxon>
        <taxon>Gammaproteobacteria</taxon>
        <taxon>Alteromonadales</taxon>
        <taxon>Pseudoalteromonadaceae</taxon>
        <taxon>Pseudoalteromonas</taxon>
    </lineage>
</organism>
<dbReference type="PATRIC" id="fig|1365257.3.peg.3765"/>
<dbReference type="Proteomes" id="UP000076661">
    <property type="component" value="Unassembled WGS sequence"/>
</dbReference>
<evidence type="ECO:0000313" key="1">
    <source>
        <dbReference type="EMBL" id="KZN63357.1"/>
    </source>
</evidence>
<reference evidence="1 2" key="1">
    <citation type="submission" date="2013-07" db="EMBL/GenBank/DDBJ databases">
        <title>Comparative Genomic and Metabolomic Analysis of Twelve Strains of Pseudoalteromonas luteoviolacea.</title>
        <authorList>
            <person name="Vynne N.G."/>
            <person name="Mansson M."/>
            <person name="Gram L."/>
        </authorList>
    </citation>
    <scope>NUCLEOTIDE SEQUENCE [LARGE SCALE GENOMIC DNA]</scope>
    <source>
        <strain evidence="1 2">S4060-1</strain>
    </source>
</reference>
<proteinExistence type="predicted"/>
<dbReference type="RefSeq" id="WP_063382140.1">
    <property type="nucleotide sequence ID" value="NZ_AUXX01000034.1"/>
</dbReference>
<dbReference type="AlphaFoldDB" id="A0A167KVM2"/>
<evidence type="ECO:0000313" key="2">
    <source>
        <dbReference type="Proteomes" id="UP000076661"/>
    </source>
</evidence>
<comment type="caution">
    <text evidence="1">The sequence shown here is derived from an EMBL/GenBank/DDBJ whole genome shotgun (WGS) entry which is preliminary data.</text>
</comment>
<accession>A0A167KVM2</accession>
<sequence length="108" mass="12089">MANLLIVLVLLIAVLASVCILHIKNGQWFQRKRLGDLLMQIETADSTDDIIELANELELLKANLIGSEIDHTIKENPYVISLDEPQKHPESEGEALVENNVVSIFKND</sequence>
<gene>
    <name evidence="1" type="ORF">N478_03650</name>
</gene>